<evidence type="ECO:0000313" key="2">
    <source>
        <dbReference type="Proteomes" id="UP001361570"/>
    </source>
</evidence>
<name>A0ABU8DQC5_9ACTN</name>
<sequence>MVRRGWRWAVVALGLAVLVSLPALVAALPADDRDLSAADLRARVVASDDVAFSGYAISTGGLTLPVSDALTGVADLLSDQTALRAWYRGPEDWRVDVVTPTGETGTHRDASGTWTWDYADQRASRGDDPPLALPSAPDLLPSALGRRLLSEATDAELSRIAPARVAGVDAVGLRYAPADAAASVSAVDVWVDPATGLPLRVVVRGADTSVPALDTRFLDLDLSAPAASTTVFTRPPGADITADRDLRDVDSAVGGQGRQERADLPGTVADLSRRTFDGVPEEVGVYGSGITVLAVGALPGRAAGSLRAQLARTPGAVVDDLGVRIAAGPLSLMVAGTSTRDGGSGTYLLAGTVTLDALATAARQIQEAGR</sequence>
<organism evidence="1 2">
    <name type="scientific">Klenkia sesuvii</name>
    <dbReference type="NCBI Taxonomy" id="3103137"/>
    <lineage>
        <taxon>Bacteria</taxon>
        <taxon>Bacillati</taxon>
        <taxon>Actinomycetota</taxon>
        <taxon>Actinomycetes</taxon>
        <taxon>Geodermatophilales</taxon>
        <taxon>Geodermatophilaceae</taxon>
        <taxon>Klenkia</taxon>
    </lineage>
</organism>
<dbReference type="RefSeq" id="WP_336403184.1">
    <property type="nucleotide sequence ID" value="NZ_JBAPLU010000003.1"/>
</dbReference>
<accession>A0ABU8DQC5</accession>
<proteinExistence type="predicted"/>
<keyword evidence="2" id="KW-1185">Reference proteome</keyword>
<dbReference type="Gene3D" id="2.50.20.10">
    <property type="entry name" value="Lipoprotein localisation LolA/LolB/LppX"/>
    <property type="match status" value="1"/>
</dbReference>
<reference evidence="1 2" key="1">
    <citation type="submission" date="2024-03" db="EMBL/GenBank/DDBJ databases">
        <title>Draft genome sequence of Klenkia sp. LSe6-5.</title>
        <authorList>
            <person name="Duangmal K."/>
            <person name="Chantavorakit T."/>
        </authorList>
    </citation>
    <scope>NUCLEOTIDE SEQUENCE [LARGE SCALE GENOMIC DNA]</scope>
    <source>
        <strain evidence="1 2">LSe6-5</strain>
    </source>
</reference>
<protein>
    <submittedName>
        <fullName evidence="1">Transcriptional regulator</fullName>
    </submittedName>
</protein>
<dbReference type="EMBL" id="JBAPLU010000003">
    <property type="protein sequence ID" value="MEI4271042.1"/>
    <property type="molecule type" value="Genomic_DNA"/>
</dbReference>
<dbReference type="Proteomes" id="UP001361570">
    <property type="component" value="Unassembled WGS sequence"/>
</dbReference>
<evidence type="ECO:0000313" key="1">
    <source>
        <dbReference type="EMBL" id="MEI4271042.1"/>
    </source>
</evidence>
<comment type="caution">
    <text evidence="1">The sequence shown here is derived from an EMBL/GenBank/DDBJ whole genome shotgun (WGS) entry which is preliminary data.</text>
</comment>
<gene>
    <name evidence="1" type="ORF">TEK04_04845</name>
</gene>